<reference evidence="2 3" key="1">
    <citation type="submission" date="2020-08" db="EMBL/GenBank/DDBJ databases">
        <title>Genomic Encyclopedia of Type Strains, Phase IV (KMG-IV): sequencing the most valuable type-strain genomes for metagenomic binning, comparative biology and taxonomic classification.</title>
        <authorList>
            <person name="Goeker M."/>
        </authorList>
    </citation>
    <scope>NUCLEOTIDE SEQUENCE [LARGE SCALE GENOMIC DNA]</scope>
    <source>
        <strain evidence="2 3">DSM 5391</strain>
    </source>
</reference>
<feature type="domain" description="Transposase IS204/IS1001/IS1096/IS1165 zinc-finger" evidence="1">
    <location>
        <begin position="35"/>
        <end position="78"/>
    </location>
</feature>
<keyword evidence="3" id="KW-1185">Reference proteome</keyword>
<protein>
    <submittedName>
        <fullName evidence="2">Transposase</fullName>
    </submittedName>
</protein>
<dbReference type="Proteomes" id="UP000531594">
    <property type="component" value="Unassembled WGS sequence"/>
</dbReference>
<gene>
    <name evidence="2" type="ORF">HNR53_004759</name>
</gene>
<name>A0A7X0LXQ7_9BACI</name>
<evidence type="ECO:0000259" key="1">
    <source>
        <dbReference type="Pfam" id="PF14690"/>
    </source>
</evidence>
<sequence>MHEILQPLDQHLKLLNLNQDANGLTFVFKLETKSASCPNCGNLSQRPHCSYVRVVRDIPIQDKEVTMIIHLHKWFCDNVDCSTKIFTERLTWLSPYRRKTNRMEETLRTLAFSMSCLQAEKVCRSLHMPTSHDTLLNLIKKTDIQSDYKDSPFCSH</sequence>
<dbReference type="Pfam" id="PF14690">
    <property type="entry name" value="Zn_ribbon_ISL3"/>
    <property type="match status" value="1"/>
</dbReference>
<proteinExistence type="predicted"/>
<dbReference type="EMBL" id="JACHGK010000046">
    <property type="protein sequence ID" value="MBB6448033.1"/>
    <property type="molecule type" value="Genomic_DNA"/>
</dbReference>
<accession>A0A7X0LXQ7</accession>
<organism evidence="2 3">
    <name type="scientific">Bacillus benzoevorans</name>
    <dbReference type="NCBI Taxonomy" id="1456"/>
    <lineage>
        <taxon>Bacteria</taxon>
        <taxon>Bacillati</taxon>
        <taxon>Bacillota</taxon>
        <taxon>Bacilli</taxon>
        <taxon>Bacillales</taxon>
        <taxon>Bacillaceae</taxon>
        <taxon>Bacillus</taxon>
    </lineage>
</organism>
<dbReference type="InterPro" id="IPR029261">
    <property type="entry name" value="Transposase_Znf"/>
</dbReference>
<comment type="caution">
    <text evidence="2">The sequence shown here is derived from an EMBL/GenBank/DDBJ whole genome shotgun (WGS) entry which is preliminary data.</text>
</comment>
<evidence type="ECO:0000313" key="3">
    <source>
        <dbReference type="Proteomes" id="UP000531594"/>
    </source>
</evidence>
<dbReference type="RefSeq" id="WP_184530513.1">
    <property type="nucleotide sequence ID" value="NZ_JACHGK010000046.1"/>
</dbReference>
<evidence type="ECO:0000313" key="2">
    <source>
        <dbReference type="EMBL" id="MBB6448033.1"/>
    </source>
</evidence>
<dbReference type="AlphaFoldDB" id="A0A7X0LXQ7"/>